<evidence type="ECO:0000313" key="2">
    <source>
        <dbReference type="Proteomes" id="UP001193389"/>
    </source>
</evidence>
<keyword evidence="2" id="KW-1185">Reference proteome</keyword>
<dbReference type="EMBL" id="AP018694">
    <property type="protein sequence ID" value="BBE18931.1"/>
    <property type="molecule type" value="Genomic_DNA"/>
</dbReference>
<protein>
    <submittedName>
        <fullName evidence="1">Uncharacterized protein</fullName>
    </submittedName>
</protein>
<evidence type="ECO:0000313" key="1">
    <source>
        <dbReference type="EMBL" id="BBE18931.1"/>
    </source>
</evidence>
<name>A0A5K7SBH7_9BACT</name>
<organism evidence="1 2">
    <name type="scientific">Aquipluma nitroreducens</name>
    <dbReference type="NCBI Taxonomy" id="2010828"/>
    <lineage>
        <taxon>Bacteria</taxon>
        <taxon>Pseudomonadati</taxon>
        <taxon>Bacteroidota</taxon>
        <taxon>Bacteroidia</taxon>
        <taxon>Marinilabiliales</taxon>
        <taxon>Prolixibacteraceae</taxon>
        <taxon>Aquipluma</taxon>
    </lineage>
</organism>
<dbReference type="AlphaFoldDB" id="A0A5K7SBH7"/>
<reference evidence="1" key="1">
    <citation type="journal article" date="2020" name="Int. J. Syst. Evol. Microbiol.">
        <title>Aquipluma nitroreducens gen. nov. sp. nov., a novel facultatively anaerobic bacterium isolated from a freshwater lake.</title>
        <authorList>
            <person name="Watanabe M."/>
            <person name="Kojima H."/>
            <person name="Fukui M."/>
        </authorList>
    </citation>
    <scope>NUCLEOTIDE SEQUENCE</scope>
    <source>
        <strain evidence="1">MeG22</strain>
    </source>
</reference>
<gene>
    <name evidence="1" type="ORF">AQPE_3101</name>
</gene>
<dbReference type="Proteomes" id="UP001193389">
    <property type="component" value="Chromosome"/>
</dbReference>
<sequence>MARKNNMCSLNTFIIQNNHFYASIPNVFSQFIDDDKVLPSG</sequence>
<accession>A0A5K7SBH7</accession>
<dbReference type="KEGG" id="anf:AQPE_3101"/>
<proteinExistence type="predicted"/>